<evidence type="ECO:0000313" key="2">
    <source>
        <dbReference type="Proteomes" id="UP001500827"/>
    </source>
</evidence>
<proteinExistence type="predicted"/>
<dbReference type="RefSeq" id="WP_344698775.1">
    <property type="nucleotide sequence ID" value="NZ_BAABBM010000001.1"/>
</dbReference>
<name>A0ABP7L546_9SPHN</name>
<dbReference type="InterPro" id="IPR036388">
    <property type="entry name" value="WH-like_DNA-bd_sf"/>
</dbReference>
<reference evidence="2" key="1">
    <citation type="journal article" date="2019" name="Int. J. Syst. Evol. Microbiol.">
        <title>The Global Catalogue of Microorganisms (GCM) 10K type strain sequencing project: providing services to taxonomists for standard genome sequencing and annotation.</title>
        <authorList>
            <consortium name="The Broad Institute Genomics Platform"/>
            <consortium name="The Broad Institute Genome Sequencing Center for Infectious Disease"/>
            <person name="Wu L."/>
            <person name="Ma J."/>
        </authorList>
    </citation>
    <scope>NUCLEOTIDE SEQUENCE [LARGE SCALE GENOMIC DNA]</scope>
    <source>
        <strain evidence="2">JCM 17543</strain>
    </source>
</reference>
<keyword evidence="2" id="KW-1185">Reference proteome</keyword>
<evidence type="ECO:0000313" key="1">
    <source>
        <dbReference type="EMBL" id="GAA3894486.1"/>
    </source>
</evidence>
<dbReference type="InterPro" id="IPR036390">
    <property type="entry name" value="WH_DNA-bd_sf"/>
</dbReference>
<evidence type="ECO:0008006" key="3">
    <source>
        <dbReference type="Google" id="ProtNLM"/>
    </source>
</evidence>
<dbReference type="SUPFAM" id="SSF46785">
    <property type="entry name" value="Winged helix' DNA-binding domain"/>
    <property type="match status" value="1"/>
</dbReference>
<comment type="caution">
    <text evidence="1">The sequence shown here is derived from an EMBL/GenBank/DDBJ whole genome shotgun (WGS) entry which is preliminary data.</text>
</comment>
<protein>
    <recommendedName>
        <fullName evidence="3">MarR family transcriptional regulator</fullName>
    </recommendedName>
</protein>
<accession>A0ABP7L546</accession>
<dbReference type="EMBL" id="BAABBM010000001">
    <property type="protein sequence ID" value="GAA3894486.1"/>
    <property type="molecule type" value="Genomic_DNA"/>
</dbReference>
<gene>
    <name evidence="1" type="ORF">GCM10022276_12050</name>
</gene>
<organism evidence="1 2">
    <name type="scientific">Sphingomonas limnosediminicola</name>
    <dbReference type="NCBI Taxonomy" id="940133"/>
    <lineage>
        <taxon>Bacteria</taxon>
        <taxon>Pseudomonadati</taxon>
        <taxon>Pseudomonadota</taxon>
        <taxon>Alphaproteobacteria</taxon>
        <taxon>Sphingomonadales</taxon>
        <taxon>Sphingomonadaceae</taxon>
        <taxon>Sphingomonas</taxon>
    </lineage>
</organism>
<sequence length="167" mass="18629">MNAQLMQHGDPELIQLRDEVTEIAAKLERLSIKPGSTAADEAALMGGPSLTDVSPKTVMREIRARRLRARYVPCGAFADPAWDMMLVLFHAELVQRRITVSRLCGAAQVPPTTALRWITTLVEQKAFARKADPLDGRRHFVELSPETSFALRRYFVEVLGGDPENLC</sequence>
<dbReference type="Proteomes" id="UP001500827">
    <property type="component" value="Unassembled WGS sequence"/>
</dbReference>
<dbReference type="Gene3D" id="1.10.10.10">
    <property type="entry name" value="Winged helix-like DNA-binding domain superfamily/Winged helix DNA-binding domain"/>
    <property type="match status" value="1"/>
</dbReference>